<dbReference type="EMBL" id="JABBGA010000018">
    <property type="protein sequence ID" value="NML27800.1"/>
    <property type="molecule type" value="Genomic_DNA"/>
</dbReference>
<dbReference type="AlphaFoldDB" id="A0A848G900"/>
<dbReference type="Pfam" id="PF08279">
    <property type="entry name" value="HTH_11"/>
    <property type="match status" value="1"/>
</dbReference>
<dbReference type="InterPro" id="IPR051534">
    <property type="entry name" value="CBASS_pafABC_assoc_protein"/>
</dbReference>
<protein>
    <submittedName>
        <fullName evidence="4">YafY family transcriptional regulator</fullName>
    </submittedName>
</protein>
<keyword evidence="2" id="KW-0804">Transcription</keyword>
<sequence length="323" mass="37295">MDRSERFYLIRQLLARQRHVTVQQFLDALEVSPATFKRDIQYLRDRFQVPIEWKRELGGYILDRSQPEAAQAELPGMWFSDKEIHALLTMQHLLANLDPGGLLAPHVEPLVRRLDKLLGAADDASEEVRRRVLIVGIGKRGMKLAHFEKVGSALLWRKRLSIRYYARGKGEESDRQISPQRLVHYRENWYLDAWCHVRGALRSFAVDSIRSVELLDLAAKDIPQETIDAVLGPGYGIFAGAGIKWARLRFSPERARWVASEFWHPDQKCHFQDDGAYVLEIPYADHRELLMDILKHGRHCEVLAPVELREVVGEELGVMLGRY</sequence>
<evidence type="ECO:0000256" key="2">
    <source>
        <dbReference type="ARBA" id="ARBA00023163"/>
    </source>
</evidence>
<evidence type="ECO:0000313" key="5">
    <source>
        <dbReference type="Proteomes" id="UP000580043"/>
    </source>
</evidence>
<dbReference type="InterPro" id="IPR057727">
    <property type="entry name" value="WCX_dom"/>
</dbReference>
<dbReference type="PANTHER" id="PTHR34580:SF3">
    <property type="entry name" value="PROTEIN PAFB"/>
    <property type="match status" value="1"/>
</dbReference>
<evidence type="ECO:0000256" key="1">
    <source>
        <dbReference type="ARBA" id="ARBA00023015"/>
    </source>
</evidence>
<dbReference type="PANTHER" id="PTHR34580">
    <property type="match status" value="1"/>
</dbReference>
<comment type="caution">
    <text evidence="4">The sequence shown here is derived from an EMBL/GenBank/DDBJ whole genome shotgun (WGS) entry which is preliminary data.</text>
</comment>
<keyword evidence="1" id="KW-0805">Transcription regulation</keyword>
<dbReference type="InterPro" id="IPR013196">
    <property type="entry name" value="HTH_11"/>
</dbReference>
<dbReference type="RefSeq" id="WP_169147333.1">
    <property type="nucleotide sequence ID" value="NZ_JABBGA010000018.1"/>
</dbReference>
<evidence type="ECO:0000313" key="4">
    <source>
        <dbReference type="EMBL" id="NML27800.1"/>
    </source>
</evidence>
<accession>A0A848G900</accession>
<feature type="domain" description="HTH deoR-type" evidence="3">
    <location>
        <begin position="3"/>
        <end position="62"/>
    </location>
</feature>
<dbReference type="Pfam" id="PF25583">
    <property type="entry name" value="WCX"/>
    <property type="match status" value="1"/>
</dbReference>
<reference evidence="4 5" key="1">
    <citation type="submission" date="2020-04" db="EMBL/GenBank/DDBJ databases">
        <title>Zoogloea sp. G-4-1-14 isolated from soil.</title>
        <authorList>
            <person name="Dahal R.H."/>
        </authorList>
    </citation>
    <scope>NUCLEOTIDE SEQUENCE [LARGE SCALE GENOMIC DNA]</scope>
    <source>
        <strain evidence="4 5">G-4-1-14</strain>
    </source>
</reference>
<name>A0A848G900_9RHOO</name>
<dbReference type="Pfam" id="PF13280">
    <property type="entry name" value="WYL"/>
    <property type="match status" value="1"/>
</dbReference>
<dbReference type="PROSITE" id="PS52050">
    <property type="entry name" value="WYL"/>
    <property type="match status" value="1"/>
</dbReference>
<proteinExistence type="predicted"/>
<dbReference type="GO" id="GO:0003700">
    <property type="term" value="F:DNA-binding transcription factor activity"/>
    <property type="evidence" value="ECO:0007669"/>
    <property type="project" value="InterPro"/>
</dbReference>
<dbReference type="Gene3D" id="1.10.10.10">
    <property type="entry name" value="Winged helix-like DNA-binding domain superfamily/Winged helix DNA-binding domain"/>
    <property type="match status" value="1"/>
</dbReference>
<gene>
    <name evidence="4" type="ORF">HHL15_18755</name>
</gene>
<evidence type="ECO:0000259" key="3">
    <source>
        <dbReference type="PROSITE" id="PS51000"/>
    </source>
</evidence>
<dbReference type="PROSITE" id="PS51000">
    <property type="entry name" value="HTH_DEOR_2"/>
    <property type="match status" value="1"/>
</dbReference>
<dbReference type="InterPro" id="IPR026881">
    <property type="entry name" value="WYL_dom"/>
</dbReference>
<organism evidence="4 5">
    <name type="scientific">Zoogloea dura</name>
    <dbReference type="NCBI Taxonomy" id="2728840"/>
    <lineage>
        <taxon>Bacteria</taxon>
        <taxon>Pseudomonadati</taxon>
        <taxon>Pseudomonadota</taxon>
        <taxon>Betaproteobacteria</taxon>
        <taxon>Rhodocyclales</taxon>
        <taxon>Zoogloeaceae</taxon>
        <taxon>Zoogloea</taxon>
    </lineage>
</organism>
<dbReference type="Proteomes" id="UP000580043">
    <property type="component" value="Unassembled WGS sequence"/>
</dbReference>
<dbReference type="InterPro" id="IPR036388">
    <property type="entry name" value="WH-like_DNA-bd_sf"/>
</dbReference>
<dbReference type="InterPro" id="IPR001034">
    <property type="entry name" value="DeoR_HTH"/>
</dbReference>
<keyword evidence="5" id="KW-1185">Reference proteome</keyword>